<dbReference type="Pfam" id="PF00431">
    <property type="entry name" value="CUB"/>
    <property type="match status" value="2"/>
</dbReference>
<keyword evidence="7" id="KW-1185">Reference proteome</keyword>
<dbReference type="AlphaFoldDB" id="H2Z662"/>
<feature type="domain" description="CUB" evidence="5">
    <location>
        <begin position="156"/>
        <end position="248"/>
    </location>
</feature>
<evidence type="ECO:0000256" key="3">
    <source>
        <dbReference type="PROSITE-ProRule" id="PRU00059"/>
    </source>
</evidence>
<reference evidence="6" key="3">
    <citation type="submission" date="2025-09" db="UniProtKB">
        <authorList>
            <consortium name="Ensembl"/>
        </authorList>
    </citation>
    <scope>IDENTIFICATION</scope>
</reference>
<dbReference type="PROSITE" id="PS01180">
    <property type="entry name" value="CUB"/>
    <property type="match status" value="2"/>
</dbReference>
<evidence type="ECO:0000256" key="4">
    <source>
        <dbReference type="SAM" id="SignalP"/>
    </source>
</evidence>
<accession>H2Z662</accession>
<dbReference type="InterPro" id="IPR000859">
    <property type="entry name" value="CUB_dom"/>
</dbReference>
<organism evidence="6 7">
    <name type="scientific">Ciona savignyi</name>
    <name type="common">Pacific transparent sea squirt</name>
    <dbReference type="NCBI Taxonomy" id="51511"/>
    <lineage>
        <taxon>Eukaryota</taxon>
        <taxon>Metazoa</taxon>
        <taxon>Chordata</taxon>
        <taxon>Tunicata</taxon>
        <taxon>Ascidiacea</taxon>
        <taxon>Phlebobranchia</taxon>
        <taxon>Cionidae</taxon>
        <taxon>Ciona</taxon>
    </lineage>
</organism>
<comment type="caution">
    <text evidence="3">Lacks conserved residue(s) required for the propagation of feature annotation.</text>
</comment>
<dbReference type="GeneTree" id="ENSGT00940000173841"/>
<evidence type="ECO:0000259" key="5">
    <source>
        <dbReference type="PROSITE" id="PS01180"/>
    </source>
</evidence>
<dbReference type="InParanoid" id="H2Z662"/>
<reference evidence="6" key="2">
    <citation type="submission" date="2025-08" db="UniProtKB">
        <authorList>
            <consortium name="Ensembl"/>
        </authorList>
    </citation>
    <scope>IDENTIFICATION</scope>
</reference>
<dbReference type="HOGENOM" id="CLU_015228_5_2_1"/>
<name>H2Z662_CIOSA</name>
<dbReference type="Proteomes" id="UP000007875">
    <property type="component" value="Unassembled WGS sequence"/>
</dbReference>
<evidence type="ECO:0000256" key="2">
    <source>
        <dbReference type="ARBA" id="ARBA00023157"/>
    </source>
</evidence>
<dbReference type="SUPFAM" id="SSF49854">
    <property type="entry name" value="Spermadhesin, CUB domain"/>
    <property type="match status" value="2"/>
</dbReference>
<evidence type="ECO:0000313" key="6">
    <source>
        <dbReference type="Ensembl" id="ENSCSAVP00000013074.1"/>
    </source>
</evidence>
<feature type="domain" description="CUB" evidence="5">
    <location>
        <begin position="26"/>
        <end position="143"/>
    </location>
</feature>
<proteinExistence type="predicted"/>
<dbReference type="STRING" id="51511.ENSCSAVP00000013074"/>
<keyword evidence="2 3" id="KW-1015">Disulfide bond</keyword>
<dbReference type="InterPro" id="IPR035914">
    <property type="entry name" value="Sperma_CUB_dom_sf"/>
</dbReference>
<keyword evidence="4" id="KW-0732">Signal</keyword>
<evidence type="ECO:0000256" key="1">
    <source>
        <dbReference type="ARBA" id="ARBA00022737"/>
    </source>
</evidence>
<dbReference type="OMA" id="IENSHEC"/>
<dbReference type="Ensembl" id="ENSCSAVT00000013223.1">
    <property type="protein sequence ID" value="ENSCSAVP00000013074.1"/>
    <property type="gene ID" value="ENSCSAVG00000007681.1"/>
</dbReference>
<dbReference type="Gene3D" id="2.60.120.290">
    <property type="entry name" value="Spermadhesin, CUB domain"/>
    <property type="match status" value="2"/>
</dbReference>
<dbReference type="PANTHER" id="PTHR24251:SF30">
    <property type="entry name" value="MEMBRANE FRIZZLED-RELATED PROTEIN"/>
    <property type="match status" value="1"/>
</dbReference>
<feature type="chain" id="PRO_5003578276" description="CUB domain-containing protein" evidence="4">
    <location>
        <begin position="22"/>
        <end position="248"/>
    </location>
</feature>
<feature type="disulfide bond" evidence="3">
    <location>
        <begin position="156"/>
        <end position="183"/>
    </location>
</feature>
<sequence length="248" mass="27267">MFVIITTILFASLLSPQQTFAQVPVCGGRLTSDAGTFHTPHYPHEYDTNTMCKWVIEVPVGRVVELKFSNFDIDADYEPEKCPMDRVQVHDGETTNSPSLGGVLCGQETPDAITSTGRFMTVLFQSRDDSIGGVGFQAAYKALPGVDHPRCIMNSCGGEISDKVNCEIQSPGYPSGYADNLNCTWVIRAPSGVGKVVFTFMEADFNRKMDGKCSMNNVTVYDGANIKSKVIYEPNCDTRDNRLKTTVF</sequence>
<evidence type="ECO:0000313" key="7">
    <source>
        <dbReference type="Proteomes" id="UP000007875"/>
    </source>
</evidence>
<dbReference type="FunFam" id="2.60.120.290:FF:000013">
    <property type="entry name" value="Membrane frizzled-related protein"/>
    <property type="match status" value="1"/>
</dbReference>
<feature type="signal peptide" evidence="4">
    <location>
        <begin position="1"/>
        <end position="21"/>
    </location>
</feature>
<keyword evidence="1" id="KW-0677">Repeat</keyword>
<protein>
    <recommendedName>
        <fullName evidence="5">CUB domain-containing protein</fullName>
    </recommendedName>
</protein>
<dbReference type="SMART" id="SM00042">
    <property type="entry name" value="CUB"/>
    <property type="match status" value="2"/>
</dbReference>
<dbReference type="PANTHER" id="PTHR24251">
    <property type="entry name" value="OVOCHYMASE-RELATED"/>
    <property type="match status" value="1"/>
</dbReference>
<dbReference type="eggNOG" id="ENOG502QUD4">
    <property type="taxonomic scope" value="Eukaryota"/>
</dbReference>
<reference evidence="7" key="1">
    <citation type="submission" date="2003-08" db="EMBL/GenBank/DDBJ databases">
        <authorList>
            <person name="Birren B."/>
            <person name="Nusbaum C."/>
            <person name="Abebe A."/>
            <person name="Abouelleil A."/>
            <person name="Adekoya E."/>
            <person name="Ait-zahra M."/>
            <person name="Allen N."/>
            <person name="Allen T."/>
            <person name="An P."/>
            <person name="Anderson M."/>
            <person name="Anderson S."/>
            <person name="Arachchi H."/>
            <person name="Armbruster J."/>
            <person name="Bachantsang P."/>
            <person name="Baldwin J."/>
            <person name="Barry A."/>
            <person name="Bayul T."/>
            <person name="Blitshsteyn B."/>
            <person name="Bloom T."/>
            <person name="Blye J."/>
            <person name="Boguslavskiy L."/>
            <person name="Borowsky M."/>
            <person name="Boukhgalter B."/>
            <person name="Brunache A."/>
            <person name="Butler J."/>
            <person name="Calixte N."/>
            <person name="Calvo S."/>
            <person name="Camarata J."/>
            <person name="Campo K."/>
            <person name="Chang J."/>
            <person name="Cheshatsang Y."/>
            <person name="Citroen M."/>
            <person name="Collymore A."/>
            <person name="Considine T."/>
            <person name="Cook A."/>
            <person name="Cooke P."/>
            <person name="Corum B."/>
            <person name="Cuomo C."/>
            <person name="David R."/>
            <person name="Dawoe T."/>
            <person name="Degray S."/>
            <person name="Dodge S."/>
            <person name="Dooley K."/>
            <person name="Dorje P."/>
            <person name="Dorjee K."/>
            <person name="Dorris L."/>
            <person name="Duffey N."/>
            <person name="Dupes A."/>
            <person name="Elkins T."/>
            <person name="Engels R."/>
            <person name="Erickson J."/>
            <person name="Farina A."/>
            <person name="Faro S."/>
            <person name="Ferreira P."/>
            <person name="Fischer H."/>
            <person name="Fitzgerald M."/>
            <person name="Foley K."/>
            <person name="Gage D."/>
            <person name="Galagan J."/>
            <person name="Gearin G."/>
            <person name="Gnerre S."/>
            <person name="Gnirke A."/>
            <person name="Goyette A."/>
            <person name="Graham J."/>
            <person name="Grandbois E."/>
            <person name="Gyaltsen K."/>
            <person name="Hafez N."/>
            <person name="Hagopian D."/>
            <person name="Hagos B."/>
            <person name="Hall J."/>
            <person name="Hatcher B."/>
            <person name="Heller A."/>
            <person name="Higgins H."/>
            <person name="Honan T."/>
            <person name="Horn A."/>
            <person name="Houde N."/>
            <person name="Hughes L."/>
            <person name="Hulme W."/>
            <person name="Husby E."/>
            <person name="Iliev I."/>
            <person name="Jaffe D."/>
            <person name="Jones C."/>
            <person name="Kamal M."/>
            <person name="Kamat A."/>
            <person name="Kamvysselis M."/>
            <person name="Karlsson E."/>
            <person name="Kells C."/>
            <person name="Kieu A."/>
            <person name="Kisner P."/>
            <person name="Kodira C."/>
            <person name="Kulbokas E."/>
            <person name="Labutti K."/>
            <person name="Lama D."/>
            <person name="Landers T."/>
            <person name="Leger J."/>
            <person name="Levine S."/>
            <person name="Lewis D."/>
            <person name="Lewis T."/>
            <person name="Lindblad-toh K."/>
            <person name="Liu X."/>
            <person name="Lokyitsang T."/>
            <person name="Lokyitsang Y."/>
            <person name="Lucien O."/>
            <person name="Lui A."/>
            <person name="Ma L.J."/>
            <person name="Mabbitt R."/>
            <person name="Macdonald J."/>
            <person name="Maclean C."/>
            <person name="Major J."/>
            <person name="Manning J."/>
            <person name="Marabella R."/>
            <person name="Maru K."/>
            <person name="Matthews C."/>
            <person name="Mauceli E."/>
            <person name="Mccarthy M."/>
            <person name="Mcdonough S."/>
            <person name="Mcghee T."/>
            <person name="Meldrim J."/>
            <person name="Meneus L."/>
            <person name="Mesirov J."/>
            <person name="Mihalev A."/>
            <person name="Mihova T."/>
            <person name="Mikkelsen T."/>
            <person name="Mlenga V."/>
            <person name="Moru K."/>
            <person name="Mozes J."/>
            <person name="Mulrain L."/>
            <person name="Munson G."/>
            <person name="Naylor J."/>
            <person name="Newes C."/>
            <person name="Nguyen C."/>
            <person name="Nguyen N."/>
            <person name="Nguyen T."/>
            <person name="Nicol R."/>
            <person name="Nielsen C."/>
            <person name="Nizzari M."/>
            <person name="Norbu C."/>
            <person name="Norbu N."/>
            <person name="O'donnell P."/>
            <person name="Okoawo O."/>
            <person name="O'leary S."/>
            <person name="Omotosho B."/>
            <person name="O'neill K."/>
            <person name="Osman S."/>
            <person name="Parker S."/>
            <person name="Perrin D."/>
            <person name="Phunkhang P."/>
            <person name="Piqani B."/>
            <person name="Purcell S."/>
            <person name="Rachupka T."/>
            <person name="Ramasamy U."/>
            <person name="Rameau R."/>
            <person name="Ray V."/>
            <person name="Raymond C."/>
            <person name="Retta R."/>
            <person name="Richardson S."/>
            <person name="Rise C."/>
            <person name="Rodriguez J."/>
            <person name="Rogers J."/>
            <person name="Rogov P."/>
            <person name="Rutman M."/>
            <person name="Schupbach R."/>
            <person name="Seaman C."/>
            <person name="Settipalli S."/>
            <person name="Sharpe T."/>
            <person name="Sheridan J."/>
            <person name="Sherpa N."/>
            <person name="Shi J."/>
            <person name="Smirnov S."/>
            <person name="Smith C."/>
            <person name="Sougnez C."/>
            <person name="Spencer B."/>
            <person name="Stalker J."/>
            <person name="Stange-thomann N."/>
            <person name="Stavropoulos S."/>
            <person name="Stetson K."/>
            <person name="Stone C."/>
            <person name="Stone S."/>
            <person name="Stubbs M."/>
            <person name="Talamas J."/>
            <person name="Tchuinga P."/>
            <person name="Tenzing P."/>
            <person name="Tesfaye S."/>
            <person name="Theodore J."/>
            <person name="Thoulutsang Y."/>
            <person name="Topham K."/>
            <person name="Towey S."/>
            <person name="Tsamla T."/>
            <person name="Tsomo N."/>
            <person name="Vallee D."/>
            <person name="Vassiliev H."/>
            <person name="Venkataraman V."/>
            <person name="Vinson J."/>
            <person name="Vo A."/>
            <person name="Wade C."/>
            <person name="Wang S."/>
            <person name="Wangchuk T."/>
            <person name="Wangdi T."/>
            <person name="Whittaker C."/>
            <person name="Wilkinson J."/>
            <person name="Wu Y."/>
            <person name="Wyman D."/>
            <person name="Yadav S."/>
            <person name="Yang S."/>
            <person name="Yang X."/>
            <person name="Yeager S."/>
            <person name="Yee E."/>
            <person name="Young G."/>
            <person name="Zainoun J."/>
            <person name="Zembeck L."/>
            <person name="Zimmer A."/>
            <person name="Zody M."/>
            <person name="Lander E."/>
        </authorList>
    </citation>
    <scope>NUCLEOTIDE SEQUENCE [LARGE SCALE GENOMIC DNA]</scope>
</reference>
<dbReference type="CDD" id="cd00041">
    <property type="entry name" value="CUB"/>
    <property type="match status" value="2"/>
</dbReference>